<protein>
    <recommendedName>
        <fullName evidence="2">DUF6532 domain-containing protein</fullName>
    </recommendedName>
</protein>
<evidence type="ECO:0000256" key="1">
    <source>
        <dbReference type="SAM" id="MobiDB-lite"/>
    </source>
</evidence>
<dbReference type="Proteomes" id="UP001213000">
    <property type="component" value="Unassembled WGS sequence"/>
</dbReference>
<gene>
    <name evidence="3" type="ORF">NP233_g13046</name>
</gene>
<dbReference type="InterPro" id="IPR045341">
    <property type="entry name" value="DUF6532"/>
</dbReference>
<accession>A0AAD5YJV3</accession>
<proteinExistence type="predicted"/>
<evidence type="ECO:0000313" key="4">
    <source>
        <dbReference type="Proteomes" id="UP001213000"/>
    </source>
</evidence>
<dbReference type="EMBL" id="JANIEX010002177">
    <property type="protein sequence ID" value="KAJ3551623.1"/>
    <property type="molecule type" value="Genomic_DNA"/>
</dbReference>
<feature type="compositionally biased region" description="Polar residues" evidence="1">
    <location>
        <begin position="503"/>
        <end position="514"/>
    </location>
</feature>
<dbReference type="Pfam" id="PF20149">
    <property type="entry name" value="DUF6532"/>
    <property type="match status" value="1"/>
</dbReference>
<dbReference type="AlphaFoldDB" id="A0AAD5YJV3"/>
<feature type="compositionally biased region" description="Acidic residues" evidence="1">
    <location>
        <begin position="533"/>
        <end position="543"/>
    </location>
</feature>
<feature type="compositionally biased region" description="Low complexity" evidence="1">
    <location>
        <begin position="73"/>
        <end position="85"/>
    </location>
</feature>
<reference evidence="3" key="1">
    <citation type="submission" date="2022-07" db="EMBL/GenBank/DDBJ databases">
        <title>Genome Sequence of Leucocoprinus birnbaumii.</title>
        <authorList>
            <person name="Buettner E."/>
        </authorList>
    </citation>
    <scope>NUCLEOTIDE SEQUENCE</scope>
    <source>
        <strain evidence="3">VT141</strain>
    </source>
</reference>
<feature type="compositionally biased region" description="Basic and acidic residues" evidence="1">
    <location>
        <begin position="476"/>
        <end position="492"/>
    </location>
</feature>
<evidence type="ECO:0000313" key="3">
    <source>
        <dbReference type="EMBL" id="KAJ3551623.1"/>
    </source>
</evidence>
<feature type="domain" description="DUF6532" evidence="2">
    <location>
        <begin position="224"/>
        <end position="383"/>
    </location>
</feature>
<feature type="region of interest" description="Disordered" evidence="1">
    <location>
        <begin position="1"/>
        <end position="111"/>
    </location>
</feature>
<name>A0AAD5YJV3_9AGAR</name>
<sequence length="552" mass="61222">MREEVLAGADERGKSQEVPAIKRKAPNAVPSSGPNRESKKARKPDVGIHADWESRGSVAQDNISWETERALTQARSQSAASMQSSDAGKNEANGLDEFGGGDDKRTSSGMVADNEGLGEEAAARELEGVDTAVNWVYFRGTSKQHKTNVPSLASVNPTTSVATFIPPTQSIQVAEAHMKNKDKIRYHHLPTHLQATFDKKFYSRLYILLGTFEPWERLADATIAQLFHEVYPAEEELTDFEARPASVIQRLMHNLISNWRHKFSEVALRFLEKKLFPKKFGVANNTDNRSAWAVQALSGDEYTHPFYYLKWEPSSNDMEKPKQSGLFQHPLIIVVFASHIARLRSADLLSGVLPFPTAALIHSIQAAEYTIEKYLTGDPNKAPEQLGRWAGSYSKSSRGLRVKVDEKKQEAIVNYTRILDVAIGRLSQTQKKKILEAAIEATTTAGRRALTENTAPIAAPEPDVPEFADDDSNLTSDEREGDNSKNADKYSTDFDDIDYASEPPTTHAGTSEGWSSDAYGWEGEDETADYYVDDAEMGYEQEAADPPCSQEI</sequence>
<feature type="region of interest" description="Disordered" evidence="1">
    <location>
        <begin position="533"/>
        <end position="552"/>
    </location>
</feature>
<feature type="compositionally biased region" description="Acidic residues" evidence="1">
    <location>
        <begin position="463"/>
        <end position="472"/>
    </location>
</feature>
<keyword evidence="4" id="KW-1185">Reference proteome</keyword>
<feature type="compositionally biased region" description="Basic and acidic residues" evidence="1">
    <location>
        <begin position="1"/>
        <end position="15"/>
    </location>
</feature>
<feature type="region of interest" description="Disordered" evidence="1">
    <location>
        <begin position="450"/>
        <end position="528"/>
    </location>
</feature>
<comment type="caution">
    <text evidence="3">The sequence shown here is derived from an EMBL/GenBank/DDBJ whole genome shotgun (WGS) entry which is preliminary data.</text>
</comment>
<evidence type="ECO:0000259" key="2">
    <source>
        <dbReference type="Pfam" id="PF20149"/>
    </source>
</evidence>
<feature type="compositionally biased region" description="Basic and acidic residues" evidence="1">
    <location>
        <begin position="43"/>
        <end position="54"/>
    </location>
</feature>
<organism evidence="3 4">
    <name type="scientific">Leucocoprinus birnbaumii</name>
    <dbReference type="NCBI Taxonomy" id="56174"/>
    <lineage>
        <taxon>Eukaryota</taxon>
        <taxon>Fungi</taxon>
        <taxon>Dikarya</taxon>
        <taxon>Basidiomycota</taxon>
        <taxon>Agaricomycotina</taxon>
        <taxon>Agaricomycetes</taxon>
        <taxon>Agaricomycetidae</taxon>
        <taxon>Agaricales</taxon>
        <taxon>Agaricineae</taxon>
        <taxon>Agaricaceae</taxon>
        <taxon>Leucocoprinus</taxon>
    </lineage>
</organism>